<evidence type="ECO:0000313" key="2">
    <source>
        <dbReference type="Proteomes" id="UP000176944"/>
    </source>
</evidence>
<protein>
    <submittedName>
        <fullName evidence="1">Uncharacterized protein</fullName>
    </submittedName>
</protein>
<dbReference type="AlphaFoldDB" id="A0A1D9FXS7"/>
<proteinExistence type="predicted"/>
<accession>A0A1D9FXS7</accession>
<gene>
    <name evidence="1" type="ORF">BJP36_09775</name>
</gene>
<sequence>MEPIPLRVIEDSQQQWQEMAREELNQVIESSKALARVVLLRHQGENTTNYLLTTWGGDMNG</sequence>
<reference evidence="2" key="1">
    <citation type="submission" date="2016-10" db="EMBL/GenBank/DDBJ databases">
        <title>Comparative genomics uncovers the prolific and rare metabolic potential of the cyanobacterial genus Moorea.</title>
        <authorList>
            <person name="Leao T."/>
            <person name="Castelao G."/>
            <person name="Korobeynikov A."/>
            <person name="Monroe E.A."/>
            <person name="Podell S."/>
            <person name="Glukhov E."/>
            <person name="Allen E."/>
            <person name="Gerwick W.H."/>
            <person name="Gerwick L."/>
        </authorList>
    </citation>
    <scope>NUCLEOTIDE SEQUENCE [LARGE SCALE GENOMIC DNA]</scope>
    <source>
        <strain evidence="2">JHB</strain>
    </source>
</reference>
<dbReference type="EMBL" id="CP017708">
    <property type="protein sequence ID" value="AOY80172.2"/>
    <property type="molecule type" value="Genomic_DNA"/>
</dbReference>
<dbReference type="Proteomes" id="UP000176944">
    <property type="component" value="Chromosome"/>
</dbReference>
<evidence type="ECO:0000313" key="1">
    <source>
        <dbReference type="EMBL" id="AOY80172.2"/>
    </source>
</evidence>
<name>A0A1D9FXS7_MOOP1</name>
<organism evidence="1 2">
    <name type="scientific">Moorena producens (strain JHB)</name>
    <dbReference type="NCBI Taxonomy" id="1454205"/>
    <lineage>
        <taxon>Bacteria</taxon>
        <taxon>Bacillati</taxon>
        <taxon>Cyanobacteriota</taxon>
        <taxon>Cyanophyceae</taxon>
        <taxon>Coleofasciculales</taxon>
        <taxon>Coleofasciculaceae</taxon>
        <taxon>Moorena</taxon>
    </lineage>
</organism>